<dbReference type="Pfam" id="PF09734">
    <property type="entry name" value="Tau95"/>
    <property type="match status" value="1"/>
</dbReference>
<name>A0A367J8T6_RHIAZ</name>
<dbReference type="GO" id="GO:0000127">
    <property type="term" value="C:transcription factor TFIIIC complex"/>
    <property type="evidence" value="ECO:0007669"/>
    <property type="project" value="InterPro"/>
</dbReference>
<dbReference type="STRING" id="86630.A0A367J8T6"/>
<protein>
    <submittedName>
        <fullName evidence="3">Tau 95 subunit of transcription factor TFIIIC</fullName>
    </submittedName>
</protein>
<keyword evidence="4" id="KW-1185">Reference proteome</keyword>
<dbReference type="EMBL" id="PJQL01001887">
    <property type="protein sequence ID" value="RCH86348.1"/>
    <property type="molecule type" value="Genomic_DNA"/>
</dbReference>
<dbReference type="OrthoDB" id="5598268at2759"/>
<evidence type="ECO:0000256" key="1">
    <source>
        <dbReference type="SAM" id="MobiDB-lite"/>
    </source>
</evidence>
<feature type="non-terminal residue" evidence="3">
    <location>
        <position position="1"/>
    </location>
</feature>
<feature type="domain" description="Transcription factor IIIC subunit 5 HTH" evidence="2">
    <location>
        <begin position="58"/>
        <end position="209"/>
    </location>
</feature>
<proteinExistence type="predicted"/>
<accession>A0A367J8T6</accession>
<dbReference type="GO" id="GO:0001002">
    <property type="term" value="F:RNA polymerase III type 1 promoter sequence-specific DNA binding"/>
    <property type="evidence" value="ECO:0007669"/>
    <property type="project" value="TreeGrafter"/>
</dbReference>
<dbReference type="InterPro" id="IPR040454">
    <property type="entry name" value="TF_IIIC_Tfc1/Sfc1"/>
</dbReference>
<sequence>VRFRGIDSAAALADLQHIVPNTDRIRKLTQSLVTGNVQNIMDYEPAKDDDNIEDFRNIPPPVFTSRQAAFEYNYRQNLPVIRVKVKQPDGSYKIELVNRQTRKTLEVTFVRYDTENIPMKSWQIIKEPPNSQAKRAVDIVTELFKQKPIWNRYTIKCIVEPQYYHYLTTALAMNGYTFTNGPWRGAFVKYGIDPRKDQAYAVYQTLDFRSFHATEGKIPRYKGIRSAVNKPKAAQVEEVNLTGKQYFDGKNMPGPTSKYQLSEITDPDVTPLIYKRQYMRSEPNATTGFYYQCVYDRILAEKAVAEAQTEAKKPNSSKRLKDMVDEYMEGLQKMNNSKPKYLGPDDDSDLDIMDTLEEYDEDFDIFNDDDENGGAEDEIVQEDNMDIDKDVDDENITEVEE</sequence>
<dbReference type="InterPro" id="IPR019136">
    <property type="entry name" value="TF_IIIC_su-5_HTH"/>
</dbReference>
<evidence type="ECO:0000313" key="3">
    <source>
        <dbReference type="EMBL" id="RCH86348.1"/>
    </source>
</evidence>
<dbReference type="GO" id="GO:0006384">
    <property type="term" value="P:transcription initiation at RNA polymerase III promoter"/>
    <property type="evidence" value="ECO:0007669"/>
    <property type="project" value="InterPro"/>
</dbReference>
<dbReference type="Proteomes" id="UP000252139">
    <property type="component" value="Unassembled WGS sequence"/>
</dbReference>
<reference evidence="3 4" key="1">
    <citation type="journal article" date="2018" name="G3 (Bethesda)">
        <title>Phylogenetic and Phylogenomic Definition of Rhizopus Species.</title>
        <authorList>
            <person name="Gryganskyi A.P."/>
            <person name="Golan J."/>
            <person name="Dolatabadi S."/>
            <person name="Mondo S."/>
            <person name="Robb S."/>
            <person name="Idnurm A."/>
            <person name="Muszewska A."/>
            <person name="Steczkiewicz K."/>
            <person name="Masonjones S."/>
            <person name="Liao H.L."/>
            <person name="Gajdeczka M.T."/>
            <person name="Anike F."/>
            <person name="Vuek A."/>
            <person name="Anishchenko I.M."/>
            <person name="Voigt K."/>
            <person name="de Hoog G.S."/>
            <person name="Smith M.E."/>
            <person name="Heitman J."/>
            <person name="Vilgalys R."/>
            <person name="Stajich J.E."/>
        </authorList>
    </citation>
    <scope>NUCLEOTIDE SEQUENCE [LARGE SCALE GENOMIC DNA]</scope>
    <source>
        <strain evidence="3 4">CBS 357.93</strain>
    </source>
</reference>
<dbReference type="PANTHER" id="PTHR13230:SF5">
    <property type="entry name" value="GENERAL TRANSCRIPTION FACTOR 3C POLYPEPTIDE 5"/>
    <property type="match status" value="1"/>
</dbReference>
<gene>
    <name evidence="3" type="primary">TFC1_1</name>
    <name evidence="3" type="ORF">CU097_009154</name>
</gene>
<comment type="caution">
    <text evidence="3">The sequence shown here is derived from an EMBL/GenBank/DDBJ whole genome shotgun (WGS) entry which is preliminary data.</text>
</comment>
<feature type="region of interest" description="Disordered" evidence="1">
    <location>
        <begin position="365"/>
        <end position="401"/>
    </location>
</feature>
<evidence type="ECO:0000259" key="2">
    <source>
        <dbReference type="Pfam" id="PF09734"/>
    </source>
</evidence>
<evidence type="ECO:0000313" key="4">
    <source>
        <dbReference type="Proteomes" id="UP000252139"/>
    </source>
</evidence>
<dbReference type="PANTHER" id="PTHR13230">
    <property type="entry name" value="GENERAL TRANSCRIPTION FACTOR IIIC, POLYPEPTIDE 5"/>
    <property type="match status" value="1"/>
</dbReference>
<dbReference type="GO" id="GO:0001003">
    <property type="term" value="F:RNA polymerase III type 2 promoter sequence-specific DNA binding"/>
    <property type="evidence" value="ECO:0007669"/>
    <property type="project" value="TreeGrafter"/>
</dbReference>
<dbReference type="AlphaFoldDB" id="A0A367J8T6"/>
<organism evidence="3 4">
    <name type="scientific">Rhizopus azygosporus</name>
    <name type="common">Rhizopus microsporus var. azygosporus</name>
    <dbReference type="NCBI Taxonomy" id="86630"/>
    <lineage>
        <taxon>Eukaryota</taxon>
        <taxon>Fungi</taxon>
        <taxon>Fungi incertae sedis</taxon>
        <taxon>Mucoromycota</taxon>
        <taxon>Mucoromycotina</taxon>
        <taxon>Mucoromycetes</taxon>
        <taxon>Mucorales</taxon>
        <taxon>Mucorineae</taxon>
        <taxon>Rhizopodaceae</taxon>
        <taxon>Rhizopus</taxon>
    </lineage>
</organism>